<dbReference type="CDD" id="cd14509">
    <property type="entry name" value="PTP_PTEN"/>
    <property type="match status" value="1"/>
</dbReference>
<dbReference type="InterPro" id="IPR000387">
    <property type="entry name" value="Tyr_Pase_dom"/>
</dbReference>
<keyword evidence="4" id="KW-0378">Hydrolase</keyword>
<name>A0A8J5JN64_HOMAM</name>
<organism evidence="10 11">
    <name type="scientific">Homarus americanus</name>
    <name type="common">American lobster</name>
    <dbReference type="NCBI Taxonomy" id="6706"/>
    <lineage>
        <taxon>Eukaryota</taxon>
        <taxon>Metazoa</taxon>
        <taxon>Ecdysozoa</taxon>
        <taxon>Arthropoda</taxon>
        <taxon>Crustacea</taxon>
        <taxon>Multicrustacea</taxon>
        <taxon>Malacostraca</taxon>
        <taxon>Eumalacostraca</taxon>
        <taxon>Eucarida</taxon>
        <taxon>Decapoda</taxon>
        <taxon>Pleocyemata</taxon>
        <taxon>Astacidea</taxon>
        <taxon>Nephropoidea</taxon>
        <taxon>Nephropidae</taxon>
        <taxon>Homarus</taxon>
    </lineage>
</organism>
<proteinExistence type="inferred from homology"/>
<sequence length="542" mass="62722">MSKGIRNLVSKRKRRFKEDGYDLDLSYITDRLIAMGFPAQKLEGVYRNHIDDVCRFLEDRHKDHYRIYNLCSERNRSYDIARFHNRVRTFPFADHNPPPLIDIEPLCKDMADWLNADQKNVAVVHCKAGKGRTGVMICCYLLHCRFKILAQDALDFYGDKRTFDRKGVTIPSQRRYVEYYAKLVTSNFNYNPPYVRLREARMTAPLSSVNSEVYLVISTHNNKKGYSSQPCDVRKGKEWLLLPVKNEEARPFSGDIKIELKRTNFVRRTDKLLSAWLNTHFIFEEGKKITNGCEITASDQNNHNTCNTQNIRQRSNSFRVAKHDCFRHKRRESAEARAHPAGLGGDRQDSRKSERHSRDREESKSLPTGHLTSLTQEDWPPPGGDLSPFSRPRHQNRQRRRHHTQHLPVCVGAGDPWDEARASEQEVLVVLKKDQLDKANKDTHHKLLPEDFQIELWWLVSYVNKGSSNVLESRESGSTPSTITPSGSSSDTDDDDDDEEDEDWDSGRKYGHCPERYVGRYRLMSDCSAAHPNHYTMPEGPT</sequence>
<dbReference type="SUPFAM" id="SSF52799">
    <property type="entry name" value="(Phosphotyrosine protein) phosphatases II"/>
    <property type="match status" value="1"/>
</dbReference>
<feature type="compositionally biased region" description="Basic and acidic residues" evidence="7">
    <location>
        <begin position="346"/>
        <end position="364"/>
    </location>
</feature>
<evidence type="ECO:0000256" key="6">
    <source>
        <dbReference type="ARBA" id="ARBA00023098"/>
    </source>
</evidence>
<feature type="domain" description="Phosphatase tensin-type" evidence="9">
    <location>
        <begin position="14"/>
        <end position="187"/>
    </location>
</feature>
<dbReference type="EMBL" id="JAHLQT010033762">
    <property type="protein sequence ID" value="KAG7159236.1"/>
    <property type="molecule type" value="Genomic_DNA"/>
</dbReference>
<comment type="subcellular location">
    <subcellularLocation>
        <location evidence="1">Cytoplasm</location>
    </subcellularLocation>
</comment>
<dbReference type="GO" id="GO:0008285">
    <property type="term" value="P:negative regulation of cell population proliferation"/>
    <property type="evidence" value="ECO:0007669"/>
    <property type="project" value="TreeGrafter"/>
</dbReference>
<dbReference type="AlphaFoldDB" id="A0A8J5JN64"/>
<keyword evidence="11" id="KW-1185">Reference proteome</keyword>
<dbReference type="PANTHER" id="PTHR12305:SF81">
    <property type="entry name" value="PHOSPHATIDYLINOSITOL 3,4,5-TRISPHOSPHATE 3-PHOSPHATASE AND DUAL-SPECIFICITY PROTEIN PHOSPHATASE PTEN"/>
    <property type="match status" value="1"/>
</dbReference>
<feature type="compositionally biased region" description="Low complexity" evidence="7">
    <location>
        <begin position="476"/>
        <end position="490"/>
    </location>
</feature>
<dbReference type="Gene3D" id="2.60.40.1110">
    <property type="match status" value="1"/>
</dbReference>
<dbReference type="PROSITE" id="PS51181">
    <property type="entry name" value="PPASE_TENSIN"/>
    <property type="match status" value="1"/>
</dbReference>
<gene>
    <name evidence="10" type="primary">Pten-L</name>
    <name evidence="10" type="ORF">Hamer_G016635</name>
</gene>
<dbReference type="FunFam" id="3.90.190.10:FF:000029">
    <property type="entry name" value="Phosphatidylinositol 3,4,5-trisphosphate 3-phosphatase and dual-specificity protein phosphatase PTEN"/>
    <property type="match status" value="1"/>
</dbReference>
<dbReference type="InterPro" id="IPR016130">
    <property type="entry name" value="Tyr_Pase_AS"/>
</dbReference>
<feature type="region of interest" description="Disordered" evidence="7">
    <location>
        <begin position="470"/>
        <end position="513"/>
    </location>
</feature>
<evidence type="ECO:0000256" key="2">
    <source>
        <dbReference type="ARBA" id="ARBA00007881"/>
    </source>
</evidence>
<dbReference type="Pfam" id="PF22784">
    <property type="entry name" value="PTP-SAK"/>
    <property type="match status" value="1"/>
</dbReference>
<evidence type="ECO:0000256" key="3">
    <source>
        <dbReference type="ARBA" id="ARBA00022490"/>
    </source>
</evidence>
<dbReference type="SMART" id="SM01326">
    <property type="entry name" value="PTEN_C2"/>
    <property type="match status" value="1"/>
</dbReference>
<evidence type="ECO:0000256" key="1">
    <source>
        <dbReference type="ARBA" id="ARBA00004496"/>
    </source>
</evidence>
<dbReference type="Proteomes" id="UP000747542">
    <property type="component" value="Unassembled WGS sequence"/>
</dbReference>
<keyword evidence="3" id="KW-0963">Cytoplasm</keyword>
<dbReference type="GO" id="GO:0046856">
    <property type="term" value="P:phosphatidylinositol dephosphorylation"/>
    <property type="evidence" value="ECO:0007669"/>
    <property type="project" value="TreeGrafter"/>
</dbReference>
<evidence type="ECO:0000313" key="11">
    <source>
        <dbReference type="Proteomes" id="UP000747542"/>
    </source>
</evidence>
<dbReference type="GO" id="GO:0004725">
    <property type="term" value="F:protein tyrosine phosphatase activity"/>
    <property type="evidence" value="ECO:0007669"/>
    <property type="project" value="TreeGrafter"/>
</dbReference>
<comment type="similarity">
    <text evidence="2">Belongs to the PTEN phosphatase protein family.</text>
</comment>
<evidence type="ECO:0000256" key="4">
    <source>
        <dbReference type="ARBA" id="ARBA00022801"/>
    </source>
</evidence>
<feature type="region of interest" description="Disordered" evidence="7">
    <location>
        <begin position="329"/>
        <end position="409"/>
    </location>
</feature>
<feature type="compositionally biased region" description="Basic residues" evidence="7">
    <location>
        <begin position="391"/>
        <end position="405"/>
    </location>
</feature>
<dbReference type="PROSITE" id="PS50056">
    <property type="entry name" value="TYR_PHOSPHATASE_2"/>
    <property type="match status" value="1"/>
</dbReference>
<dbReference type="InterPro" id="IPR057023">
    <property type="entry name" value="PTP-SAK"/>
</dbReference>
<dbReference type="Pfam" id="PF10409">
    <property type="entry name" value="PTEN_C2"/>
    <property type="match status" value="1"/>
</dbReference>
<feature type="domain" description="Tyrosine specific protein phosphatases" evidence="8">
    <location>
        <begin position="108"/>
        <end position="161"/>
    </location>
</feature>
<accession>A0A8J5JN64</accession>
<dbReference type="SMART" id="SM01301">
    <property type="entry name" value="PTPlike_phytase"/>
    <property type="match status" value="1"/>
</dbReference>
<dbReference type="InterPro" id="IPR014020">
    <property type="entry name" value="Tensin_C2-dom"/>
</dbReference>
<dbReference type="InterPro" id="IPR029021">
    <property type="entry name" value="Prot-tyrosine_phosphatase-like"/>
</dbReference>
<protein>
    <submittedName>
        <fullName evidence="10">Phosphatidylinositol 3,4,5-trisphosphate 3-phosphatase and dual-specificity protein phosphatase PTEN-like</fullName>
    </submittedName>
</protein>
<evidence type="ECO:0000259" key="9">
    <source>
        <dbReference type="PROSITE" id="PS51181"/>
    </source>
</evidence>
<dbReference type="InterPro" id="IPR051281">
    <property type="entry name" value="Dual-spec_lipid-protein_phosph"/>
</dbReference>
<evidence type="ECO:0000256" key="7">
    <source>
        <dbReference type="SAM" id="MobiDB-lite"/>
    </source>
</evidence>
<dbReference type="GO" id="GO:0042995">
    <property type="term" value="C:cell projection"/>
    <property type="evidence" value="ECO:0007669"/>
    <property type="project" value="UniProtKB-ARBA"/>
</dbReference>
<dbReference type="InterPro" id="IPR045101">
    <property type="entry name" value="PTP_PTEN"/>
</dbReference>
<dbReference type="GO" id="GO:0048870">
    <property type="term" value="P:cell motility"/>
    <property type="evidence" value="ECO:0007669"/>
    <property type="project" value="TreeGrafter"/>
</dbReference>
<feature type="compositionally biased region" description="Acidic residues" evidence="7">
    <location>
        <begin position="491"/>
        <end position="504"/>
    </location>
</feature>
<dbReference type="GO" id="GO:0005634">
    <property type="term" value="C:nucleus"/>
    <property type="evidence" value="ECO:0007669"/>
    <property type="project" value="TreeGrafter"/>
</dbReference>
<keyword evidence="6" id="KW-0443">Lipid metabolism</keyword>
<dbReference type="GO" id="GO:0005886">
    <property type="term" value="C:plasma membrane"/>
    <property type="evidence" value="ECO:0007669"/>
    <property type="project" value="TreeGrafter"/>
</dbReference>
<evidence type="ECO:0000256" key="5">
    <source>
        <dbReference type="ARBA" id="ARBA00022912"/>
    </source>
</evidence>
<evidence type="ECO:0000259" key="8">
    <source>
        <dbReference type="PROSITE" id="PS50056"/>
    </source>
</evidence>
<dbReference type="GO" id="GO:0051896">
    <property type="term" value="P:regulation of phosphatidylinositol 3-kinase/protein kinase B signal transduction"/>
    <property type="evidence" value="ECO:0007669"/>
    <property type="project" value="TreeGrafter"/>
</dbReference>
<dbReference type="GO" id="GO:0043491">
    <property type="term" value="P:phosphatidylinositol 3-kinase/protein kinase B signal transduction"/>
    <property type="evidence" value="ECO:0007669"/>
    <property type="project" value="TreeGrafter"/>
</dbReference>
<dbReference type="InterPro" id="IPR029023">
    <property type="entry name" value="Tensin_phosphatase"/>
</dbReference>
<dbReference type="GO" id="GO:0016314">
    <property type="term" value="F:phosphatidylinositol-3,4,5-trisphosphate 3-phosphatase activity"/>
    <property type="evidence" value="ECO:0007669"/>
    <property type="project" value="TreeGrafter"/>
</dbReference>
<dbReference type="GO" id="GO:0050793">
    <property type="term" value="P:regulation of developmental process"/>
    <property type="evidence" value="ECO:0007669"/>
    <property type="project" value="UniProtKB-ARBA"/>
</dbReference>
<evidence type="ECO:0000313" key="10">
    <source>
        <dbReference type="EMBL" id="KAG7159236.1"/>
    </source>
</evidence>
<comment type="caution">
    <text evidence="10">The sequence shown here is derived from an EMBL/GenBank/DDBJ whole genome shotgun (WGS) entry which is preliminary data.</text>
</comment>
<dbReference type="PROSITE" id="PS00383">
    <property type="entry name" value="TYR_PHOSPHATASE_1"/>
    <property type="match status" value="1"/>
</dbReference>
<dbReference type="GO" id="GO:0005829">
    <property type="term" value="C:cytosol"/>
    <property type="evidence" value="ECO:0007669"/>
    <property type="project" value="TreeGrafter"/>
</dbReference>
<dbReference type="Gene3D" id="3.90.190.10">
    <property type="entry name" value="Protein tyrosine phosphatase superfamily"/>
    <property type="match status" value="1"/>
</dbReference>
<dbReference type="PANTHER" id="PTHR12305">
    <property type="entry name" value="PHOSPHATASE WITH HOMOLOGY TO TENSIN"/>
    <property type="match status" value="1"/>
</dbReference>
<keyword evidence="5" id="KW-0904">Protein phosphatase</keyword>
<reference evidence="10" key="1">
    <citation type="journal article" date="2021" name="Sci. Adv.">
        <title>The American lobster genome reveals insights on longevity, neural, and immune adaptations.</title>
        <authorList>
            <person name="Polinski J.M."/>
            <person name="Zimin A.V."/>
            <person name="Clark K.F."/>
            <person name="Kohn A.B."/>
            <person name="Sadowski N."/>
            <person name="Timp W."/>
            <person name="Ptitsyn A."/>
            <person name="Khanna P."/>
            <person name="Romanova D.Y."/>
            <person name="Williams P."/>
            <person name="Greenwood S.J."/>
            <person name="Moroz L.L."/>
            <person name="Walt D.R."/>
            <person name="Bodnar A.G."/>
        </authorList>
    </citation>
    <scope>NUCLEOTIDE SEQUENCE</scope>
    <source>
        <strain evidence="10">GMGI-L3</strain>
    </source>
</reference>